<dbReference type="Pfam" id="PF11716">
    <property type="entry name" value="MDMPI_N"/>
    <property type="match status" value="1"/>
</dbReference>
<dbReference type="InterPro" id="IPR017517">
    <property type="entry name" value="Maleyloyr_isom"/>
</dbReference>
<dbReference type="InterPro" id="IPR024344">
    <property type="entry name" value="MDMPI_metal-binding"/>
</dbReference>
<dbReference type="EMBL" id="BMMI01000005">
    <property type="protein sequence ID" value="GGL72392.1"/>
    <property type="molecule type" value="Genomic_DNA"/>
</dbReference>
<dbReference type="Gene3D" id="1.20.120.450">
    <property type="entry name" value="dinb family like domain"/>
    <property type="match status" value="1"/>
</dbReference>
<reference evidence="5" key="2">
    <citation type="journal article" date="2019" name="Int. J. Syst. Evol. Microbiol.">
        <title>The Global Catalogue of Microorganisms (GCM) 10K type strain sequencing project: providing services to taxonomists for standard genome sequencing and annotation.</title>
        <authorList>
            <consortium name="The Broad Institute Genomics Platform"/>
            <consortium name="The Broad Institute Genome Sequencing Center for Infectious Disease"/>
            <person name="Wu L."/>
            <person name="Ma J."/>
        </authorList>
    </citation>
    <scope>NUCLEOTIDE SEQUENCE [LARGE SCALE GENOMIC DNA]</scope>
    <source>
        <strain evidence="5">CGMCC 4.5581</strain>
    </source>
</reference>
<dbReference type="InterPro" id="IPR034660">
    <property type="entry name" value="DinB/YfiT-like"/>
</dbReference>
<dbReference type="Proteomes" id="UP000648663">
    <property type="component" value="Unassembled WGS sequence"/>
</dbReference>
<protein>
    <submittedName>
        <fullName evidence="3">Uncharacterized protein (TIGR03083 family)</fullName>
    </submittedName>
</protein>
<feature type="domain" description="Mycothiol-dependent maleylpyruvate isomerase metal-binding" evidence="1">
    <location>
        <begin position="13"/>
        <end position="100"/>
    </location>
</feature>
<dbReference type="RefSeq" id="WP_229682131.1">
    <property type="nucleotide sequence ID" value="NZ_BAABJU010000006.1"/>
</dbReference>
<organism evidence="3 4">
    <name type="scientific">Modestobacter marinus</name>
    <dbReference type="NCBI Taxonomy" id="477641"/>
    <lineage>
        <taxon>Bacteria</taxon>
        <taxon>Bacillati</taxon>
        <taxon>Actinomycetota</taxon>
        <taxon>Actinomycetes</taxon>
        <taxon>Geodermatophilales</taxon>
        <taxon>Geodermatophilaceae</taxon>
        <taxon>Modestobacter</taxon>
    </lineage>
</organism>
<dbReference type="AlphaFoldDB" id="A0A846LMA5"/>
<evidence type="ECO:0000313" key="3">
    <source>
        <dbReference type="EMBL" id="NIH67654.1"/>
    </source>
</evidence>
<dbReference type="EMBL" id="JAAMPA010000001">
    <property type="protein sequence ID" value="NIH67654.1"/>
    <property type="molecule type" value="Genomic_DNA"/>
</dbReference>
<dbReference type="NCBIfam" id="TIGR03083">
    <property type="entry name" value="maleylpyruvate isomerase family mycothiol-dependent enzyme"/>
    <property type="match status" value="1"/>
</dbReference>
<evidence type="ECO:0000313" key="5">
    <source>
        <dbReference type="Proteomes" id="UP000648663"/>
    </source>
</evidence>
<evidence type="ECO:0000313" key="2">
    <source>
        <dbReference type="EMBL" id="GGL72392.1"/>
    </source>
</evidence>
<reference evidence="3 4" key="3">
    <citation type="submission" date="2020-02" db="EMBL/GenBank/DDBJ databases">
        <title>Sequencing the genomes of 1000 actinobacteria strains.</title>
        <authorList>
            <person name="Klenk H.-P."/>
        </authorList>
    </citation>
    <scope>NUCLEOTIDE SEQUENCE [LARGE SCALE GENOMIC DNA]</scope>
    <source>
        <strain evidence="3 4">DSM 45201</strain>
    </source>
</reference>
<evidence type="ECO:0000313" key="4">
    <source>
        <dbReference type="Proteomes" id="UP000552836"/>
    </source>
</evidence>
<accession>A0A846LMA5</accession>
<sequence length="214" mass="23017">MPVPRVAMLPEVAAQRRALADLLDTVHRDEWTTPSLCHGWTVHDVLAHLTLSTRQSTAGMVLGILRARGDFDRAEARAARERAAAHPPGVLTAQLRATAALDRRVGLSSPWDPLVDVLVHSQDIVRPLRRRLPTPQDLAVPALEHVWSNAFYGRPVRRLCGVRLVATDTAWAEGAGPEVRGTAGDLLLLATGRSVSASAVTGPGVPEAAARLRT</sequence>
<name>A0A846LMA5_9ACTN</name>
<dbReference type="Proteomes" id="UP000552836">
    <property type="component" value="Unassembled WGS sequence"/>
</dbReference>
<reference evidence="2" key="4">
    <citation type="submission" date="2024-05" db="EMBL/GenBank/DDBJ databases">
        <authorList>
            <person name="Sun Q."/>
            <person name="Zhou Y."/>
        </authorList>
    </citation>
    <scope>NUCLEOTIDE SEQUENCE</scope>
    <source>
        <strain evidence="2">CGMCC 4.5581</strain>
    </source>
</reference>
<comment type="caution">
    <text evidence="3">The sequence shown here is derived from an EMBL/GenBank/DDBJ whole genome shotgun (WGS) entry which is preliminary data.</text>
</comment>
<dbReference type="GO" id="GO:0046872">
    <property type="term" value="F:metal ion binding"/>
    <property type="evidence" value="ECO:0007669"/>
    <property type="project" value="InterPro"/>
</dbReference>
<keyword evidence="5" id="KW-1185">Reference proteome</keyword>
<dbReference type="SUPFAM" id="SSF109854">
    <property type="entry name" value="DinB/YfiT-like putative metalloenzymes"/>
    <property type="match status" value="1"/>
</dbReference>
<reference evidence="2" key="1">
    <citation type="journal article" date="2014" name="Int. J. Syst. Evol. Microbiol.">
        <title>Complete genome of a new Firmicutes species belonging to the dominant human colonic microbiota ('Ruminococcus bicirculans') reveals two chromosomes and a selective capacity to utilize plant glucans.</title>
        <authorList>
            <consortium name="NISC Comparative Sequencing Program"/>
            <person name="Wegmann U."/>
            <person name="Louis P."/>
            <person name="Goesmann A."/>
            <person name="Henrissat B."/>
            <person name="Duncan S.H."/>
            <person name="Flint H.J."/>
        </authorList>
    </citation>
    <scope>NUCLEOTIDE SEQUENCE</scope>
    <source>
        <strain evidence="2">CGMCC 4.5581</strain>
    </source>
</reference>
<gene>
    <name evidence="3" type="ORF">FB380_002100</name>
    <name evidence="2" type="ORF">GCM10011589_30860</name>
</gene>
<proteinExistence type="predicted"/>
<evidence type="ECO:0000259" key="1">
    <source>
        <dbReference type="Pfam" id="PF11716"/>
    </source>
</evidence>